<proteinExistence type="predicted"/>
<evidence type="ECO:0000313" key="1">
    <source>
        <dbReference type="EMBL" id="BDG71456.1"/>
    </source>
</evidence>
<gene>
    <name evidence="1" type="ORF">Rmf_13850</name>
</gene>
<keyword evidence="2" id="KW-1185">Reference proteome</keyword>
<sequence>MAGMGDWSGDVVMDDVREVNATEFKAKCLDLLDQVNTGTIARLEVTKRGKVVAVVTKPPATEAGDLHGFLRGSVIVPPDLDLTAPTGGDAPMVPSSS</sequence>
<name>A0ABN6NZ39_9PROT</name>
<dbReference type="Proteomes" id="UP000831327">
    <property type="component" value="Chromosome"/>
</dbReference>
<protein>
    <recommendedName>
        <fullName evidence="3">Antitoxin</fullName>
    </recommendedName>
</protein>
<dbReference type="Gene3D" id="3.40.1620.10">
    <property type="entry name" value="YefM-like domain"/>
    <property type="match status" value="1"/>
</dbReference>
<accession>A0ABN6NZ39</accession>
<dbReference type="EMBL" id="AP025637">
    <property type="protein sequence ID" value="BDG71456.1"/>
    <property type="molecule type" value="Genomic_DNA"/>
</dbReference>
<dbReference type="NCBIfam" id="TIGR01552">
    <property type="entry name" value="phd_fam"/>
    <property type="match status" value="1"/>
</dbReference>
<reference evidence="1 2" key="1">
    <citation type="journal article" date="2016" name="Microbes Environ.">
        <title>Phylogenetically diverse aerobic anoxygenic phototrophic bacteria isolated from epilithic biofilms in Tama river, Japan.</title>
        <authorList>
            <person name="Hirose S."/>
            <person name="Matsuura K."/>
            <person name="Haruta S."/>
        </authorList>
    </citation>
    <scope>NUCLEOTIDE SEQUENCE [LARGE SCALE GENOMIC DNA]</scope>
    <source>
        <strain evidence="1 2">S08</strain>
    </source>
</reference>
<evidence type="ECO:0008006" key="3">
    <source>
        <dbReference type="Google" id="ProtNLM"/>
    </source>
</evidence>
<organism evidence="1 2">
    <name type="scientific">Roseomonas fluvialis</name>
    <dbReference type="NCBI Taxonomy" id="1750527"/>
    <lineage>
        <taxon>Bacteria</taxon>
        <taxon>Pseudomonadati</taxon>
        <taxon>Pseudomonadota</taxon>
        <taxon>Alphaproteobacteria</taxon>
        <taxon>Acetobacterales</taxon>
        <taxon>Roseomonadaceae</taxon>
        <taxon>Roseomonas</taxon>
    </lineage>
</organism>
<evidence type="ECO:0000313" key="2">
    <source>
        <dbReference type="Proteomes" id="UP000831327"/>
    </source>
</evidence>